<dbReference type="Proteomes" id="UP001500034">
    <property type="component" value="Unassembled WGS sequence"/>
</dbReference>
<feature type="compositionally biased region" description="Basic and acidic residues" evidence="1">
    <location>
        <begin position="95"/>
        <end position="109"/>
    </location>
</feature>
<dbReference type="InterPro" id="IPR009081">
    <property type="entry name" value="PP-bd_ACP"/>
</dbReference>
<gene>
    <name evidence="3" type="ORF">GCM10022384_63900</name>
</gene>
<dbReference type="Gene3D" id="1.10.1200.10">
    <property type="entry name" value="ACP-like"/>
    <property type="match status" value="1"/>
</dbReference>
<dbReference type="PROSITE" id="PS50075">
    <property type="entry name" value="CARRIER"/>
    <property type="match status" value="1"/>
</dbReference>
<evidence type="ECO:0000256" key="1">
    <source>
        <dbReference type="SAM" id="MobiDB-lite"/>
    </source>
</evidence>
<feature type="domain" description="Carrier" evidence="2">
    <location>
        <begin position="5"/>
        <end position="83"/>
    </location>
</feature>
<organism evidence="3 4">
    <name type="scientific">Streptomyces marokkonensis</name>
    <dbReference type="NCBI Taxonomy" id="324855"/>
    <lineage>
        <taxon>Bacteria</taxon>
        <taxon>Bacillati</taxon>
        <taxon>Actinomycetota</taxon>
        <taxon>Actinomycetes</taxon>
        <taxon>Kitasatosporales</taxon>
        <taxon>Streptomycetaceae</taxon>
        <taxon>Streptomyces</taxon>
    </lineage>
</organism>
<protein>
    <recommendedName>
        <fullName evidence="2">Carrier domain-containing protein</fullName>
    </recommendedName>
</protein>
<dbReference type="InterPro" id="IPR036736">
    <property type="entry name" value="ACP-like_sf"/>
</dbReference>
<evidence type="ECO:0000259" key="2">
    <source>
        <dbReference type="PROSITE" id="PS50075"/>
    </source>
</evidence>
<comment type="caution">
    <text evidence="3">The sequence shown here is derived from an EMBL/GenBank/DDBJ whole genome shotgun (WGS) entry which is preliminary data.</text>
</comment>
<dbReference type="RefSeq" id="WP_345597066.1">
    <property type="nucleotide sequence ID" value="NZ_BAABCQ010000203.1"/>
</dbReference>
<keyword evidence="4" id="KW-1185">Reference proteome</keyword>
<evidence type="ECO:0000313" key="4">
    <source>
        <dbReference type="Proteomes" id="UP001500034"/>
    </source>
</evidence>
<feature type="region of interest" description="Disordered" evidence="1">
    <location>
        <begin position="87"/>
        <end position="109"/>
    </location>
</feature>
<dbReference type="SUPFAM" id="SSF47336">
    <property type="entry name" value="ACP-like"/>
    <property type="match status" value="1"/>
</dbReference>
<evidence type="ECO:0000313" key="3">
    <source>
        <dbReference type="EMBL" id="GAA4009616.1"/>
    </source>
</evidence>
<dbReference type="Pfam" id="PF00550">
    <property type="entry name" value="PP-binding"/>
    <property type="match status" value="1"/>
</dbReference>
<dbReference type="EMBL" id="BAABCQ010000203">
    <property type="protein sequence ID" value="GAA4009616.1"/>
    <property type="molecule type" value="Genomic_DNA"/>
</dbReference>
<reference evidence="4" key="1">
    <citation type="journal article" date="2019" name="Int. J. Syst. Evol. Microbiol.">
        <title>The Global Catalogue of Microorganisms (GCM) 10K type strain sequencing project: providing services to taxonomists for standard genome sequencing and annotation.</title>
        <authorList>
            <consortium name="The Broad Institute Genomics Platform"/>
            <consortium name="The Broad Institute Genome Sequencing Center for Infectious Disease"/>
            <person name="Wu L."/>
            <person name="Ma J."/>
        </authorList>
    </citation>
    <scope>NUCLEOTIDE SEQUENCE [LARGE SCALE GENOMIC DNA]</scope>
    <source>
        <strain evidence="4">JCM 17027</strain>
    </source>
</reference>
<sequence>MMAEQPWPQSFEQILRAHLTFLPADEPVVPELPLVDRGLDSLATVSLLLDLEEAFALTIPDELLTAKTFATPADLWSVIDSLVAAKPSSSQPIDGDAHLYDRHGHGGIE</sequence>
<accession>A0ABP7SCD6</accession>
<name>A0ABP7SCD6_9ACTN</name>
<proteinExistence type="predicted"/>